<dbReference type="SUPFAM" id="SSF63380">
    <property type="entry name" value="Riboflavin synthase domain-like"/>
    <property type="match status" value="1"/>
</dbReference>
<dbReference type="RefSeq" id="WP_034685681.1">
    <property type="nucleotide sequence ID" value="NZ_CP023049.2"/>
</dbReference>
<dbReference type="InterPro" id="IPR007037">
    <property type="entry name" value="SIP_rossman_dom"/>
</dbReference>
<organism evidence="3 4">
    <name type="scientific">Chryseobacterium piperi</name>
    <dbReference type="NCBI Taxonomy" id="558152"/>
    <lineage>
        <taxon>Bacteria</taxon>
        <taxon>Pseudomonadati</taxon>
        <taxon>Bacteroidota</taxon>
        <taxon>Flavobacteriia</taxon>
        <taxon>Flavobacteriales</taxon>
        <taxon>Weeksellaceae</taxon>
        <taxon>Chryseobacterium group</taxon>
        <taxon>Chryseobacterium</taxon>
    </lineage>
</organism>
<evidence type="ECO:0000313" key="4">
    <source>
        <dbReference type="Proteomes" id="UP000028709"/>
    </source>
</evidence>
<protein>
    <submittedName>
        <fullName evidence="3">Side tail fiber protein</fullName>
    </submittedName>
</protein>
<dbReference type="EMBL" id="JPRJ01000024">
    <property type="protein sequence ID" value="KFF24995.1"/>
    <property type="molecule type" value="Genomic_DNA"/>
</dbReference>
<dbReference type="InterPro" id="IPR017927">
    <property type="entry name" value="FAD-bd_FR_type"/>
</dbReference>
<accession>A0A086B7T1</accession>
<dbReference type="KEGG" id="cpip:CJF12_07105"/>
<comment type="caution">
    <text evidence="3">The sequence shown here is derived from an EMBL/GenBank/DDBJ whole genome shotgun (WGS) entry which is preliminary data.</text>
</comment>
<gene>
    <name evidence="3" type="ORF">IQ37_12835</name>
</gene>
<dbReference type="Proteomes" id="UP000028709">
    <property type="component" value="Unassembled WGS sequence"/>
</dbReference>
<sequence>MAKMQTGQIVAEVTKKEYITPHFIRVYLHSEEVSLFKDTTVGDNNKIAVPPQGLNEVYFPDLDENHEWIYPPKEIAPSIRTYTHRGINLETNELFIDFVDHGDGGPASKWVREAEKGSKLGVMMRCEGRELYPEADWYFLIGDGTAIPVLSAILETLPEKAKGVCIIEVHGKEDEQKLETKADIEFKWIHHSESHLGNKLTEAVRSVEIPETSKFGYVACEFSTVKEIRSYLRKEKGWKQPELYAYSYWKAGVAENESQADRQKEKDSVE</sequence>
<dbReference type="GO" id="GO:0016491">
    <property type="term" value="F:oxidoreductase activity"/>
    <property type="evidence" value="ECO:0007669"/>
    <property type="project" value="InterPro"/>
</dbReference>
<comment type="similarity">
    <text evidence="1">Belongs to the SIP oxidoreductase family.</text>
</comment>
<dbReference type="AlphaFoldDB" id="A0A086B7T1"/>
<dbReference type="Pfam" id="PF04954">
    <property type="entry name" value="SIP"/>
    <property type="match status" value="1"/>
</dbReference>
<feature type="domain" description="FAD-binding FR-type" evidence="2">
    <location>
        <begin position="6"/>
        <end position="133"/>
    </location>
</feature>
<evidence type="ECO:0000259" key="2">
    <source>
        <dbReference type="PROSITE" id="PS51384"/>
    </source>
</evidence>
<dbReference type="Pfam" id="PF08021">
    <property type="entry name" value="FAD_binding_9"/>
    <property type="match status" value="1"/>
</dbReference>
<evidence type="ECO:0000313" key="3">
    <source>
        <dbReference type="EMBL" id="KFF24995.1"/>
    </source>
</evidence>
<proteinExistence type="inferred from homology"/>
<dbReference type="Gene3D" id="3.40.50.80">
    <property type="entry name" value="Nucleotide-binding domain of ferredoxin-NADP reductase (FNR) module"/>
    <property type="match status" value="1"/>
</dbReference>
<keyword evidence="4" id="KW-1185">Reference proteome</keyword>
<dbReference type="InterPro" id="IPR039261">
    <property type="entry name" value="FNR_nucleotide-bd"/>
</dbReference>
<dbReference type="InterPro" id="IPR013113">
    <property type="entry name" value="SIP_FAD-bd"/>
</dbReference>
<dbReference type="Gene3D" id="2.40.30.10">
    <property type="entry name" value="Translation factors"/>
    <property type="match status" value="1"/>
</dbReference>
<dbReference type="InterPro" id="IPR039374">
    <property type="entry name" value="SIP_fam"/>
</dbReference>
<dbReference type="PROSITE" id="PS51384">
    <property type="entry name" value="FAD_FR"/>
    <property type="match status" value="1"/>
</dbReference>
<dbReference type="PANTHER" id="PTHR30157">
    <property type="entry name" value="FERRIC REDUCTASE, NADPH-DEPENDENT"/>
    <property type="match status" value="1"/>
</dbReference>
<reference evidence="3 4" key="1">
    <citation type="submission" date="2014-07" db="EMBL/GenBank/DDBJ databases">
        <title>Genome of Chryseobacterium piperi CTM.</title>
        <authorList>
            <person name="Pipes S.E."/>
            <person name="Stropko S.J."/>
            <person name="Newman J.D."/>
        </authorList>
    </citation>
    <scope>NUCLEOTIDE SEQUENCE [LARGE SCALE GENOMIC DNA]</scope>
    <source>
        <strain evidence="3 4">CTM</strain>
    </source>
</reference>
<dbReference type="STRING" id="558152.IQ37_12835"/>
<dbReference type="InterPro" id="IPR017938">
    <property type="entry name" value="Riboflavin_synthase-like_b-brl"/>
</dbReference>
<name>A0A086B7T1_9FLAO</name>
<dbReference type="CDD" id="cd06193">
    <property type="entry name" value="siderophore_interacting"/>
    <property type="match status" value="1"/>
</dbReference>
<dbReference type="eggNOG" id="COG2375">
    <property type="taxonomic scope" value="Bacteria"/>
</dbReference>
<dbReference type="PANTHER" id="PTHR30157:SF0">
    <property type="entry name" value="NADPH-DEPENDENT FERRIC-CHELATE REDUCTASE"/>
    <property type="match status" value="1"/>
</dbReference>
<dbReference type="OrthoDB" id="9814826at2"/>
<evidence type="ECO:0000256" key="1">
    <source>
        <dbReference type="ARBA" id="ARBA00035644"/>
    </source>
</evidence>